<accession>A0ACC2XSW0</accession>
<proteinExistence type="predicted"/>
<gene>
    <name evidence="1" type="ORF">QFC24_002561</name>
</gene>
<comment type="caution">
    <text evidence="1">The sequence shown here is derived from an EMBL/GenBank/DDBJ whole genome shotgun (WGS) entry which is preliminary data.</text>
</comment>
<dbReference type="Proteomes" id="UP001234202">
    <property type="component" value="Unassembled WGS sequence"/>
</dbReference>
<organism evidence="1 2">
    <name type="scientific">Naganishia onofrii</name>
    <dbReference type="NCBI Taxonomy" id="1851511"/>
    <lineage>
        <taxon>Eukaryota</taxon>
        <taxon>Fungi</taxon>
        <taxon>Dikarya</taxon>
        <taxon>Basidiomycota</taxon>
        <taxon>Agaricomycotina</taxon>
        <taxon>Tremellomycetes</taxon>
        <taxon>Filobasidiales</taxon>
        <taxon>Filobasidiaceae</taxon>
        <taxon>Naganishia</taxon>
    </lineage>
</organism>
<dbReference type="EMBL" id="JASBWV010000007">
    <property type="protein sequence ID" value="KAJ9125777.1"/>
    <property type="molecule type" value="Genomic_DNA"/>
</dbReference>
<evidence type="ECO:0000313" key="1">
    <source>
        <dbReference type="EMBL" id="KAJ9125777.1"/>
    </source>
</evidence>
<reference evidence="1" key="1">
    <citation type="submission" date="2023-04" db="EMBL/GenBank/DDBJ databases">
        <title>Draft Genome sequencing of Naganishia species isolated from polar environments using Oxford Nanopore Technology.</title>
        <authorList>
            <person name="Leo P."/>
            <person name="Venkateswaran K."/>
        </authorList>
    </citation>
    <scope>NUCLEOTIDE SEQUENCE</scope>
    <source>
        <strain evidence="1">DBVPG 5303</strain>
    </source>
</reference>
<name>A0ACC2XSW0_9TREE</name>
<keyword evidence="2" id="KW-1185">Reference proteome</keyword>
<evidence type="ECO:0000313" key="2">
    <source>
        <dbReference type="Proteomes" id="UP001234202"/>
    </source>
</evidence>
<sequence length="592" mass="64556">MENVTAQKNGSAASELPSTTNESVNTASKPRKRFVGSSSRPTARKGEGKPRPAPRRVANLIPEEILNDKELNEAMKGLPSNYSFEIHKTVHQLRRDRIRTVALQMPEGLMIYGPIIADILENYTYPAASTGPGGQYEGMDVTPLLLADVTYGACCIDDFTAKEMGAEMIVHYGHSCLIPVSQTTLKTLYVFVEITIDPIHLALSVRRNFPSERSAFRRDVLREDTSNTSTKDKGKQPLIIGIESHTTDGRPDSSTEVAKTPKATKIALVSTIQFISAVQDLRDLLSAELLPPDDSETIPDPDNQNGNVVSAQQTQNHLMRVKAEELGVWRGAYEIVVPQVRPLSPGEVLGCTAPKLDANVDALIYVGDGRFHLESIMIANPSTPAFRYDPYDKKFTREGYEHEEMRELRGKAVIQARRNVGLGHINGQNSASTPLEQDKDEKNTEDMLGGSDGAGGWSVVLGTLGRQGSLSVLKSIQSSLPKSAFPPYLLLLSELSPQKLGLFPTDLLNTFVQTSCPRLSIDWGYAFERPLLSPYEASVALGKIRGWEGLVLDDGLQGSISGQGGYPMDFYSVGVVIGGSIWSATLTLVDAI</sequence>
<protein>
    <submittedName>
        <fullName evidence="1">Uncharacterized protein</fullName>
    </submittedName>
</protein>